<feature type="region of interest" description="Disordered" evidence="1">
    <location>
        <begin position="1"/>
        <end position="40"/>
    </location>
</feature>
<reference evidence="2" key="1">
    <citation type="submission" date="2020-10" db="EMBL/GenBank/DDBJ databases">
        <title>Genome Sequence of Monilinia vaccinii-corymbosi Sheds Light on Mummy Berry Disease Infection of Blueberry and Mating Type.</title>
        <authorList>
            <person name="Yow A.G."/>
            <person name="Zhang Y."/>
            <person name="Bansal K."/>
            <person name="Eacker S.M."/>
            <person name="Sullivan S."/>
            <person name="Liachko I."/>
            <person name="Cubeta M.A."/>
            <person name="Rollins J.A."/>
            <person name="Ashrafi H."/>
        </authorList>
    </citation>
    <scope>NUCLEOTIDE SEQUENCE</scope>
    <source>
        <strain evidence="2">RL-1</strain>
    </source>
</reference>
<name>A0A8A3PS52_9HELO</name>
<feature type="compositionally biased region" description="Polar residues" evidence="1">
    <location>
        <begin position="1"/>
        <end position="16"/>
    </location>
</feature>
<gene>
    <name evidence="2" type="ORF">DSL72_008953</name>
</gene>
<evidence type="ECO:0000313" key="3">
    <source>
        <dbReference type="Proteomes" id="UP000672032"/>
    </source>
</evidence>
<organism evidence="2 3">
    <name type="scientific">Monilinia vaccinii-corymbosi</name>
    <dbReference type="NCBI Taxonomy" id="61207"/>
    <lineage>
        <taxon>Eukaryota</taxon>
        <taxon>Fungi</taxon>
        <taxon>Dikarya</taxon>
        <taxon>Ascomycota</taxon>
        <taxon>Pezizomycotina</taxon>
        <taxon>Leotiomycetes</taxon>
        <taxon>Helotiales</taxon>
        <taxon>Sclerotiniaceae</taxon>
        <taxon>Monilinia</taxon>
    </lineage>
</organism>
<evidence type="ECO:0000313" key="2">
    <source>
        <dbReference type="EMBL" id="QSZ37853.1"/>
    </source>
</evidence>
<proteinExistence type="predicted"/>
<protein>
    <submittedName>
        <fullName evidence="2">Uncharacterized protein</fullName>
    </submittedName>
</protein>
<keyword evidence="3" id="KW-1185">Reference proteome</keyword>
<evidence type="ECO:0000256" key="1">
    <source>
        <dbReference type="SAM" id="MobiDB-lite"/>
    </source>
</evidence>
<sequence length="40" mass="4105">MQQLCVRYTTTETASGSDEEAGMASGTAKADPLVSAELQG</sequence>
<dbReference type="EMBL" id="CP063413">
    <property type="protein sequence ID" value="QSZ37853.1"/>
    <property type="molecule type" value="Genomic_DNA"/>
</dbReference>
<dbReference type="AlphaFoldDB" id="A0A8A3PS52"/>
<dbReference type="Proteomes" id="UP000672032">
    <property type="component" value="Chromosome 9"/>
</dbReference>
<accession>A0A8A3PS52</accession>